<dbReference type="SMART" id="SM00186">
    <property type="entry name" value="FBG"/>
    <property type="match status" value="1"/>
</dbReference>
<evidence type="ECO:0000256" key="1">
    <source>
        <dbReference type="ARBA" id="ARBA00023157"/>
    </source>
</evidence>
<dbReference type="EMBL" id="HBUE01121646">
    <property type="protein sequence ID" value="CAG6492654.1"/>
    <property type="molecule type" value="Transcribed_RNA"/>
</dbReference>
<dbReference type="GO" id="GO:0005615">
    <property type="term" value="C:extracellular space"/>
    <property type="evidence" value="ECO:0007669"/>
    <property type="project" value="TreeGrafter"/>
</dbReference>
<name>A0A8D8CK00_CULPI</name>
<dbReference type="InterPro" id="IPR036056">
    <property type="entry name" value="Fibrinogen-like_C"/>
</dbReference>
<keyword evidence="3" id="KW-0732">Signal</keyword>
<evidence type="ECO:0000313" key="5">
    <source>
        <dbReference type="EMBL" id="CAG6492655.1"/>
    </source>
</evidence>
<dbReference type="AlphaFoldDB" id="A0A8D8CK00"/>
<evidence type="ECO:0000256" key="2">
    <source>
        <dbReference type="ARBA" id="ARBA00053344"/>
    </source>
</evidence>
<dbReference type="EMBL" id="HBUE01121647">
    <property type="protein sequence ID" value="CAG6492655.1"/>
    <property type="molecule type" value="Transcribed_RNA"/>
</dbReference>
<dbReference type="PROSITE" id="PS51406">
    <property type="entry name" value="FIBRINOGEN_C_2"/>
    <property type="match status" value="1"/>
</dbReference>
<feature type="signal peptide" evidence="3">
    <location>
        <begin position="1"/>
        <end position="22"/>
    </location>
</feature>
<dbReference type="InterPro" id="IPR002181">
    <property type="entry name" value="Fibrinogen_a/b/g_C_dom"/>
</dbReference>
<evidence type="ECO:0000259" key="4">
    <source>
        <dbReference type="PROSITE" id="PS51406"/>
    </source>
</evidence>
<dbReference type="NCBIfam" id="NF040941">
    <property type="entry name" value="GGGWT_bact"/>
    <property type="match status" value="1"/>
</dbReference>
<feature type="chain" id="PRO_5033668716" evidence="3">
    <location>
        <begin position="23"/>
        <end position="361"/>
    </location>
</feature>
<accession>A0A8D8CK00</accession>
<sequence length="361" mass="41628">MFSYQDFSSLVLLILLVSSSLSTEVVTKPPATSSSDVGNGFGYEVLLSKLDFIEYKFMELEFEIKEQNEQMMRNQARLEKTHEGMAWMMGRLEQAVGQNFTSVMGQSWQILQQQKSCANHESLRKSIFSLKPIKGPSDNVRMLFDLQQFKSRGPYESCKAEPSKTSGKYMLQPFGDEEPFVAYCEQTKYRGGWIVIQHRFDGSVDFYRNWTEYKAGFGDPEKEYWIGLELLHKMTAAKTYQLLVELEDYNGDYKYAKYTEFGIGNETEKYALKKLGVYSGSAGDSLVYHKNMKFTTLDSDNDANAANCAETNTGAWWYNSCHHSNLNGQFMNANDVRSVTWYHFKSAHYGLRYTRMMIREV</sequence>
<dbReference type="Pfam" id="PF00147">
    <property type="entry name" value="Fibrinogen_C"/>
    <property type="match status" value="1"/>
</dbReference>
<dbReference type="CDD" id="cd00087">
    <property type="entry name" value="FReD"/>
    <property type="match status" value="1"/>
</dbReference>
<dbReference type="InterPro" id="IPR050373">
    <property type="entry name" value="Fibrinogen_C-term_domain"/>
</dbReference>
<protein>
    <submittedName>
        <fullName evidence="5">Angiopoietin-related protein 1</fullName>
    </submittedName>
</protein>
<dbReference type="PANTHER" id="PTHR19143">
    <property type="entry name" value="FIBRINOGEN/TENASCIN/ANGIOPOEITIN"/>
    <property type="match status" value="1"/>
</dbReference>
<dbReference type="PANTHER" id="PTHR19143:SF327">
    <property type="entry name" value="FI21813P1-RELATED"/>
    <property type="match status" value="1"/>
</dbReference>
<dbReference type="InterPro" id="IPR020837">
    <property type="entry name" value="Fibrinogen_CS"/>
</dbReference>
<dbReference type="PROSITE" id="PS00514">
    <property type="entry name" value="FIBRINOGEN_C_1"/>
    <property type="match status" value="1"/>
</dbReference>
<proteinExistence type="predicted"/>
<feature type="domain" description="Fibrinogen C-terminal" evidence="4">
    <location>
        <begin position="149"/>
        <end position="361"/>
    </location>
</feature>
<evidence type="ECO:0000256" key="3">
    <source>
        <dbReference type="SAM" id="SignalP"/>
    </source>
</evidence>
<organism evidence="5">
    <name type="scientific">Culex pipiens</name>
    <name type="common">House mosquito</name>
    <dbReference type="NCBI Taxonomy" id="7175"/>
    <lineage>
        <taxon>Eukaryota</taxon>
        <taxon>Metazoa</taxon>
        <taxon>Ecdysozoa</taxon>
        <taxon>Arthropoda</taxon>
        <taxon>Hexapoda</taxon>
        <taxon>Insecta</taxon>
        <taxon>Pterygota</taxon>
        <taxon>Neoptera</taxon>
        <taxon>Endopterygota</taxon>
        <taxon>Diptera</taxon>
        <taxon>Nematocera</taxon>
        <taxon>Culicoidea</taxon>
        <taxon>Culicidae</taxon>
        <taxon>Culicinae</taxon>
        <taxon>Culicini</taxon>
        <taxon>Culex</taxon>
        <taxon>Culex</taxon>
    </lineage>
</organism>
<dbReference type="FunFam" id="3.90.215.10:FF:000001">
    <property type="entry name" value="Tenascin isoform 1"/>
    <property type="match status" value="1"/>
</dbReference>
<keyword evidence="1" id="KW-1015">Disulfide bond</keyword>
<dbReference type="Gene3D" id="3.90.215.10">
    <property type="entry name" value="Gamma Fibrinogen, chain A, domain 1"/>
    <property type="match status" value="1"/>
</dbReference>
<dbReference type="SUPFAM" id="SSF56496">
    <property type="entry name" value="Fibrinogen C-terminal domain-like"/>
    <property type="match status" value="1"/>
</dbReference>
<dbReference type="GO" id="GO:0030246">
    <property type="term" value="F:carbohydrate binding"/>
    <property type="evidence" value="ECO:0007669"/>
    <property type="project" value="UniProtKB-ARBA"/>
</dbReference>
<reference evidence="5" key="1">
    <citation type="submission" date="2021-05" db="EMBL/GenBank/DDBJ databases">
        <authorList>
            <person name="Alioto T."/>
            <person name="Alioto T."/>
            <person name="Gomez Garrido J."/>
        </authorList>
    </citation>
    <scope>NUCLEOTIDE SEQUENCE</scope>
</reference>
<dbReference type="InterPro" id="IPR014716">
    <property type="entry name" value="Fibrinogen_a/b/g_C_1"/>
</dbReference>
<comment type="function">
    <text evidence="2">Lectin involved in innate immunity. Agglutinates all types of human erythrocytes, Gram-positive and Gram-negative bacteria. Has a stronger agglutinating activity towards Gram-negative bacteria than towards Gram-positive bacteria. Specifically recognizes acetyl group-containing substances on agglutinated cells. The hemagglutinating activity was inhibited by EDTA, acetyl group-containing mono- and disaccharides, N-acetyl derivatives of amino acids, other acetyl group-containing substances, propionamide and benzamide. Enhances the antimicrobial activity of big defensin against Gram-positive bacteria but not against Gram-negative bacteria.</text>
</comment>